<feature type="site" description="Electron transfer via tryptophanyl radical" evidence="5">
    <location>
        <position position="358"/>
    </location>
</feature>
<proteinExistence type="inferred from homology"/>
<evidence type="ECO:0000256" key="3">
    <source>
        <dbReference type="ARBA" id="ARBA00022827"/>
    </source>
</evidence>
<dbReference type="Gene3D" id="3.40.50.620">
    <property type="entry name" value="HUPs"/>
    <property type="match status" value="1"/>
</dbReference>
<keyword evidence="8" id="KW-0456">Lyase</keyword>
<dbReference type="OrthoDB" id="9772484at2"/>
<evidence type="ECO:0000256" key="1">
    <source>
        <dbReference type="ARBA" id="ARBA00001932"/>
    </source>
</evidence>
<dbReference type="PROSITE" id="PS51645">
    <property type="entry name" value="PHR_CRY_ALPHA_BETA"/>
    <property type="match status" value="1"/>
</dbReference>
<feature type="binding site" evidence="4">
    <location>
        <begin position="371"/>
        <end position="373"/>
    </location>
    <ligand>
        <name>FAD</name>
        <dbReference type="ChEBI" id="CHEBI:57692"/>
    </ligand>
</feature>
<evidence type="ECO:0000256" key="6">
    <source>
        <dbReference type="RuleBase" id="RU004182"/>
    </source>
</evidence>
<evidence type="ECO:0000256" key="4">
    <source>
        <dbReference type="PIRSR" id="PIRSR602081-1"/>
    </source>
</evidence>
<evidence type="ECO:0000259" key="7">
    <source>
        <dbReference type="PROSITE" id="PS51645"/>
    </source>
</evidence>
<dbReference type="PRINTS" id="PR00147">
    <property type="entry name" value="DNAPHOTLYASE"/>
</dbReference>
<keyword evidence="9" id="KW-1185">Reference proteome</keyword>
<dbReference type="SUPFAM" id="SSF52425">
    <property type="entry name" value="Cryptochrome/photolyase, N-terminal domain"/>
    <property type="match status" value="1"/>
</dbReference>
<dbReference type="AlphaFoldDB" id="A0A1I4NQL2"/>
<comment type="cofactor">
    <cofactor evidence="1">
        <name>(6R)-5,10-methylene-5,6,7,8-tetrahydrofolate</name>
        <dbReference type="ChEBI" id="CHEBI:15636"/>
    </cofactor>
</comment>
<dbReference type="RefSeq" id="WP_093094165.1">
    <property type="nucleotide sequence ID" value="NZ_FOTQ01000004.1"/>
</dbReference>
<dbReference type="Gene3D" id="1.10.579.10">
    <property type="entry name" value="DNA Cyclobutane Dipyrimidine Photolyase, subunit A, domain 3"/>
    <property type="match status" value="1"/>
</dbReference>
<dbReference type="InterPro" id="IPR006050">
    <property type="entry name" value="DNA_photolyase_N"/>
</dbReference>
<dbReference type="Pfam" id="PF03441">
    <property type="entry name" value="FAD_binding_7"/>
    <property type="match status" value="1"/>
</dbReference>
<dbReference type="Pfam" id="PF00875">
    <property type="entry name" value="DNA_photolyase"/>
    <property type="match status" value="1"/>
</dbReference>
<keyword evidence="2 4" id="KW-0285">Flavoprotein</keyword>
<dbReference type="InterPro" id="IPR036155">
    <property type="entry name" value="Crypto/Photolyase_N_sf"/>
</dbReference>
<feature type="domain" description="Photolyase/cryptochrome alpha/beta" evidence="7">
    <location>
        <begin position="5"/>
        <end position="130"/>
    </location>
</feature>
<evidence type="ECO:0000313" key="9">
    <source>
        <dbReference type="Proteomes" id="UP000199144"/>
    </source>
</evidence>
<keyword evidence="6" id="KW-0157">Chromophore</keyword>
<dbReference type="SUPFAM" id="SSF48173">
    <property type="entry name" value="Cryptochrome/photolyase FAD-binding domain"/>
    <property type="match status" value="1"/>
</dbReference>
<dbReference type="InterPro" id="IPR002081">
    <property type="entry name" value="Cryptochrome/DNA_photolyase_1"/>
</dbReference>
<evidence type="ECO:0000313" key="8">
    <source>
        <dbReference type="EMBL" id="SFM17433.1"/>
    </source>
</evidence>
<dbReference type="GO" id="GO:0071949">
    <property type="term" value="F:FAD binding"/>
    <property type="evidence" value="ECO:0007669"/>
    <property type="project" value="TreeGrafter"/>
</dbReference>
<name>A0A1I4NQL2_9RHOB</name>
<dbReference type="InterPro" id="IPR005101">
    <property type="entry name" value="Cryptochr/Photolyase_FAD-bd"/>
</dbReference>
<accession>A0A1I4NQL2</accession>
<comment type="cofactor">
    <cofactor evidence="4">
        <name>FAD</name>
        <dbReference type="ChEBI" id="CHEBI:57692"/>
    </cofactor>
    <text evidence="4">Binds 1 FAD per subunit.</text>
</comment>
<organism evidence="8 9">
    <name type="scientific">Shimia aestuarii</name>
    <dbReference type="NCBI Taxonomy" id="254406"/>
    <lineage>
        <taxon>Bacteria</taxon>
        <taxon>Pseudomonadati</taxon>
        <taxon>Pseudomonadota</taxon>
        <taxon>Alphaproteobacteria</taxon>
        <taxon>Rhodobacterales</taxon>
        <taxon>Roseobacteraceae</taxon>
    </lineage>
</organism>
<evidence type="ECO:0000256" key="2">
    <source>
        <dbReference type="ARBA" id="ARBA00022630"/>
    </source>
</evidence>
<dbReference type="PANTHER" id="PTHR11455:SF9">
    <property type="entry name" value="CRYPTOCHROME CIRCADIAN CLOCK 5 ISOFORM X1"/>
    <property type="match status" value="1"/>
</dbReference>
<reference evidence="8 9" key="1">
    <citation type="submission" date="2016-10" db="EMBL/GenBank/DDBJ databases">
        <authorList>
            <person name="de Groot N.N."/>
        </authorList>
    </citation>
    <scope>NUCLEOTIDE SEQUENCE [LARGE SCALE GENOMIC DNA]</scope>
    <source>
        <strain evidence="8 9">DSM 15283</strain>
    </source>
</reference>
<feature type="binding site" evidence="4">
    <location>
        <position position="269"/>
    </location>
    <ligand>
        <name>FAD</name>
        <dbReference type="ChEBI" id="CHEBI:57692"/>
    </ligand>
</feature>
<gene>
    <name evidence="8" type="ORF">SAMN04488042_104301</name>
</gene>
<sequence>MGTEHTTIFWFRRDLRLENHRALSAAAERGTIVPLFIHDASVEALGAASKMRLEMSLKALASDLEAHGLSMIFRRGDPHEVLSEMIAETGATAVFWSRRYDPAGVAIDTAIKEELSRDGIDARSFAGTLLFEPWTVETGQGGPYRVYTPFWKAVRARAVPDVLPVPKLVGMDKGPSSDQLEDWHLSRDMHRGRAIVAEHVQAGERSALNKLHRFIDERIGAYKAERDFLDRGATSELSDALSLGEISPAQCWHLAQRAMQEGEQGAEHFLKELVWREFAWHLMWHFPNLAQDNWRREWDAFPWIEDSSDPKFLAWCQGRTGVAIVDAAMREMYVTGKMHNRARMVAASYLTKHLGVHWRLGLAWFEACLVDWDAASNAMGWQWVAGSGPDAAPYFRIYNPDTQADKFDPKARYRRRWLAEPYEKPTQTALQFFEAAPQSWHLDSVEAPKAPIVALKEGRAAALAAYENFKSQ</sequence>
<feature type="site" description="Electron transfer via tryptophanyl radical" evidence="5">
    <location>
        <position position="381"/>
    </location>
</feature>
<keyword evidence="3 4" id="KW-0274">FAD</keyword>
<feature type="binding site" evidence="4">
    <location>
        <begin position="234"/>
        <end position="238"/>
    </location>
    <ligand>
        <name>FAD</name>
        <dbReference type="ChEBI" id="CHEBI:57692"/>
    </ligand>
</feature>
<dbReference type="PANTHER" id="PTHR11455">
    <property type="entry name" value="CRYPTOCHROME"/>
    <property type="match status" value="1"/>
</dbReference>
<protein>
    <submittedName>
        <fullName evidence="8">Deoxyribodipyrimidine photo-lyase</fullName>
    </submittedName>
</protein>
<dbReference type="STRING" id="254406.SAMN04488042_104301"/>
<dbReference type="InterPro" id="IPR014729">
    <property type="entry name" value="Rossmann-like_a/b/a_fold"/>
</dbReference>
<feature type="site" description="Electron transfer via tryptophanyl radical" evidence="5">
    <location>
        <position position="303"/>
    </location>
</feature>
<feature type="binding site" evidence="4">
    <location>
        <position position="222"/>
    </location>
    <ligand>
        <name>FAD</name>
        <dbReference type="ChEBI" id="CHEBI:57692"/>
    </ligand>
</feature>
<dbReference type="GO" id="GO:0003904">
    <property type="term" value="F:deoxyribodipyrimidine photo-lyase activity"/>
    <property type="evidence" value="ECO:0007669"/>
    <property type="project" value="TreeGrafter"/>
</dbReference>
<dbReference type="EMBL" id="FOTQ01000004">
    <property type="protein sequence ID" value="SFM17433.1"/>
    <property type="molecule type" value="Genomic_DNA"/>
</dbReference>
<evidence type="ECO:0000256" key="5">
    <source>
        <dbReference type="PIRSR" id="PIRSR602081-2"/>
    </source>
</evidence>
<comment type="similarity">
    <text evidence="6">Belongs to the DNA photolyase family.</text>
</comment>
<dbReference type="GO" id="GO:0003677">
    <property type="term" value="F:DNA binding"/>
    <property type="evidence" value="ECO:0007669"/>
    <property type="project" value="TreeGrafter"/>
</dbReference>
<dbReference type="InterPro" id="IPR036134">
    <property type="entry name" value="Crypto/Photolyase_FAD-like_sf"/>
</dbReference>
<dbReference type="Gene3D" id="1.25.40.80">
    <property type="match status" value="1"/>
</dbReference>
<dbReference type="GO" id="GO:0009416">
    <property type="term" value="P:response to light stimulus"/>
    <property type="evidence" value="ECO:0007669"/>
    <property type="project" value="TreeGrafter"/>
</dbReference>
<dbReference type="Proteomes" id="UP000199144">
    <property type="component" value="Unassembled WGS sequence"/>
</dbReference>